<sequence>MEERMPKTTFLEQCDIQNKFAYPKHIHDVVSEERCKQSYIKHRANRRSSKKTRPISLSTINENYATDSFP</sequence>
<dbReference type="AlphaFoldDB" id="A0A0R3RMV7"/>
<dbReference type="Proteomes" id="UP000050640">
    <property type="component" value="Unplaced"/>
</dbReference>
<evidence type="ECO:0000313" key="2">
    <source>
        <dbReference type="WBParaSite" id="EEL_0000281701-mRNA-1"/>
    </source>
</evidence>
<organism evidence="1 2">
    <name type="scientific">Elaeophora elaphi</name>
    <dbReference type="NCBI Taxonomy" id="1147741"/>
    <lineage>
        <taxon>Eukaryota</taxon>
        <taxon>Metazoa</taxon>
        <taxon>Ecdysozoa</taxon>
        <taxon>Nematoda</taxon>
        <taxon>Chromadorea</taxon>
        <taxon>Rhabditida</taxon>
        <taxon>Spirurina</taxon>
        <taxon>Spiruromorpha</taxon>
        <taxon>Filarioidea</taxon>
        <taxon>Onchocercidae</taxon>
        <taxon>Elaeophora</taxon>
    </lineage>
</organism>
<accession>A0A0R3RMV7</accession>
<reference evidence="2" key="1">
    <citation type="submission" date="2017-02" db="UniProtKB">
        <authorList>
            <consortium name="WormBaseParasite"/>
        </authorList>
    </citation>
    <scope>IDENTIFICATION</scope>
</reference>
<evidence type="ECO:0000313" key="1">
    <source>
        <dbReference type="Proteomes" id="UP000050640"/>
    </source>
</evidence>
<protein>
    <submittedName>
        <fullName evidence="2">Ovule protein</fullName>
    </submittedName>
</protein>
<dbReference type="WBParaSite" id="EEL_0000281701-mRNA-1">
    <property type="protein sequence ID" value="EEL_0000281701-mRNA-1"/>
    <property type="gene ID" value="EEL_0000281701"/>
</dbReference>
<proteinExistence type="predicted"/>
<keyword evidence="1" id="KW-1185">Reference proteome</keyword>
<name>A0A0R3RMV7_9BILA</name>